<feature type="region of interest" description="Disordered" evidence="1">
    <location>
        <begin position="37"/>
        <end position="66"/>
    </location>
</feature>
<organism evidence="2 3">
    <name type="scientific">Bradyrhizobium retamae</name>
    <dbReference type="NCBI Taxonomy" id="1300035"/>
    <lineage>
        <taxon>Bacteria</taxon>
        <taxon>Pseudomonadati</taxon>
        <taxon>Pseudomonadota</taxon>
        <taxon>Alphaproteobacteria</taxon>
        <taxon>Hyphomicrobiales</taxon>
        <taxon>Nitrobacteraceae</taxon>
        <taxon>Bradyrhizobium</taxon>
    </lineage>
</organism>
<proteinExistence type="predicted"/>
<dbReference type="EMBL" id="LLYA01000046">
    <property type="protein sequence ID" value="KRR29135.1"/>
    <property type="molecule type" value="Genomic_DNA"/>
</dbReference>
<evidence type="ECO:0000313" key="3">
    <source>
        <dbReference type="Proteomes" id="UP000052023"/>
    </source>
</evidence>
<accession>A0A0R3NFD7</accession>
<gene>
    <name evidence="2" type="ORF">CQ13_18545</name>
</gene>
<keyword evidence="3" id="KW-1185">Reference proteome</keyword>
<protein>
    <submittedName>
        <fullName evidence="2">Conjugal transfer protein TraI</fullName>
    </submittedName>
</protein>
<name>A0A0R3NFD7_9BRAD</name>
<evidence type="ECO:0000256" key="1">
    <source>
        <dbReference type="SAM" id="MobiDB-lite"/>
    </source>
</evidence>
<dbReference type="RefSeq" id="WP_057842470.1">
    <property type="nucleotide sequence ID" value="NZ_LLYA01000046.1"/>
</dbReference>
<dbReference type="OrthoDB" id="9809969at2"/>
<dbReference type="Proteomes" id="UP000052023">
    <property type="component" value="Unassembled WGS sequence"/>
</dbReference>
<comment type="caution">
    <text evidence="2">The sequence shown here is derived from an EMBL/GenBank/DDBJ whole genome shotgun (WGS) entry which is preliminary data.</text>
</comment>
<dbReference type="InterPro" id="IPR021795">
    <property type="entry name" value="DUF3363"/>
</dbReference>
<sequence>MSDIDDEFRVKLGRIGNRRGRKTVGYVKRVRKIAAKVGGERPRRSSAFTGSRIGRGHAQGTVSASHRSAGARRVVIKARIVRIKPGDNGAVRAHLRYVQRDGVTREGDPGELYDASSNHADGKAFAERGEQDRHQFRFIVAPEDSNELADLKPFVRDLMQQMEADLGTRLDWVAADHFNTGHPHSHIVVRGKDDQGKDLVIARDYIAYGIRARASELITRELGPESELEALRKLENEVGAERLTRLDRAILRDADGETLRLAAKAERDPRRYAMRMGRLRTLEQMGLAEEAAPGVWRVMPEMEPALRRMGERGDIIKTMHRDLTAAGIHRAAGDHVIFDWKSGAARVIGRLVAEGVSDELHDRRYVIVDGIDGRTHYADLGVRQATDEPLIRKTIVEIRARDVSPREVDRTIAEVAGRNRGVYSTKLHREFDPKASGEFIQSHVRRLEAMRRQSLVERSSNGDWSVGADHLERAGQFEAAQRSRNPARITVLSWQSLDELPGASGATWLDKQLVARSPEVIASTGLGPEFEGALRLRRQWLLEQGLAREQGGRIAYARSLLQTLERRELAEVGARMTRETGLDYAETKPGDRIIGTYRRTLTLNSGRFALIERARDFSLVPWRPVLERAKGQAVTGVVGGEGISWSIGQKRGLGL</sequence>
<evidence type="ECO:0000313" key="2">
    <source>
        <dbReference type="EMBL" id="KRR29135.1"/>
    </source>
</evidence>
<dbReference type="Pfam" id="PF11843">
    <property type="entry name" value="DUF3363"/>
    <property type="match status" value="1"/>
</dbReference>
<reference evidence="2 3" key="1">
    <citation type="submission" date="2014-03" db="EMBL/GenBank/DDBJ databases">
        <title>Bradyrhizobium valentinum sp. nov., isolated from effective nodules of Lupinus mariae-josephae, a lupine endemic of basic-lime soils in Eastern Spain.</title>
        <authorList>
            <person name="Duran D."/>
            <person name="Rey L."/>
            <person name="Navarro A."/>
            <person name="Busquets A."/>
            <person name="Imperial J."/>
            <person name="Ruiz-Argueso T."/>
        </authorList>
    </citation>
    <scope>NUCLEOTIDE SEQUENCE [LARGE SCALE GENOMIC DNA]</scope>
    <source>
        <strain evidence="2 3">Ro19</strain>
    </source>
</reference>
<dbReference type="NCBIfam" id="NF041267">
    <property type="entry name" value="relax_RlxS"/>
    <property type="match status" value="1"/>
</dbReference>
<dbReference type="AlphaFoldDB" id="A0A0R3NFD7"/>